<dbReference type="Proteomes" id="UP000285820">
    <property type="component" value="Unassembled WGS sequence"/>
</dbReference>
<dbReference type="Gene3D" id="1.10.260.40">
    <property type="entry name" value="lambda repressor-like DNA-binding domains"/>
    <property type="match status" value="1"/>
</dbReference>
<dbReference type="AlphaFoldDB" id="A0A396AGC7"/>
<dbReference type="Proteomes" id="UP000283492">
    <property type="component" value="Unassembled WGS sequence"/>
</dbReference>
<gene>
    <name evidence="8" type="ORF">DW707_07260</name>
    <name evidence="7" type="ORF">DW813_04010</name>
    <name evidence="6" type="ORF">DW914_03745</name>
    <name evidence="5" type="ORF">DWY29_03800</name>
    <name evidence="4" type="ORF">DWY96_00650</name>
</gene>
<evidence type="ECO:0000313" key="8">
    <source>
        <dbReference type="EMBL" id="RHE98322.1"/>
    </source>
</evidence>
<evidence type="ECO:0000313" key="9">
    <source>
        <dbReference type="Proteomes" id="UP000266391"/>
    </source>
</evidence>
<organism evidence="7 9">
    <name type="scientific">Roseburia inulinivorans</name>
    <dbReference type="NCBI Taxonomy" id="360807"/>
    <lineage>
        <taxon>Bacteria</taxon>
        <taxon>Bacillati</taxon>
        <taxon>Bacillota</taxon>
        <taxon>Clostridia</taxon>
        <taxon>Lachnospirales</taxon>
        <taxon>Lachnospiraceae</taxon>
        <taxon>Roseburia</taxon>
    </lineage>
</organism>
<dbReference type="EMBL" id="QSKW01000009">
    <property type="protein sequence ID" value="RHE98322.1"/>
    <property type="molecule type" value="Genomic_DNA"/>
</dbReference>
<keyword evidence="1" id="KW-0238">DNA-binding</keyword>
<evidence type="ECO:0000313" key="11">
    <source>
        <dbReference type="Proteomes" id="UP000283738"/>
    </source>
</evidence>
<comment type="caution">
    <text evidence="7">The sequence shown here is derived from an EMBL/GenBank/DDBJ whole genome shotgun (WGS) entry which is preliminary data.</text>
</comment>
<dbReference type="Proteomes" id="UP000283738">
    <property type="component" value="Unassembled WGS sequence"/>
</dbReference>
<feature type="region of interest" description="Disordered" evidence="2">
    <location>
        <begin position="1"/>
        <end position="31"/>
    </location>
</feature>
<dbReference type="RefSeq" id="WP_082418809.1">
    <property type="nucleotide sequence ID" value="NZ_QSIQ01000004.1"/>
</dbReference>
<dbReference type="Pfam" id="PF01381">
    <property type="entry name" value="HTH_3"/>
    <property type="match status" value="1"/>
</dbReference>
<dbReference type="EMBL" id="QSIQ01000004">
    <property type="protein sequence ID" value="RHD04991.1"/>
    <property type="molecule type" value="Genomic_DNA"/>
</dbReference>
<dbReference type="SUPFAM" id="SSF47413">
    <property type="entry name" value="lambda repressor-like DNA-binding domains"/>
    <property type="match status" value="1"/>
</dbReference>
<dbReference type="OrthoDB" id="428540at2"/>
<evidence type="ECO:0000313" key="12">
    <source>
        <dbReference type="Proteomes" id="UP000285820"/>
    </source>
</evidence>
<dbReference type="InterPro" id="IPR001387">
    <property type="entry name" value="Cro/C1-type_HTH"/>
</dbReference>
<dbReference type="EMBL" id="QRUN01000003">
    <property type="protein sequence ID" value="RGR70391.1"/>
    <property type="molecule type" value="Genomic_DNA"/>
</dbReference>
<dbReference type="EMBL" id="QSFX01000004">
    <property type="protein sequence ID" value="RHA90677.1"/>
    <property type="molecule type" value="Genomic_DNA"/>
</dbReference>
<evidence type="ECO:0000313" key="13">
    <source>
        <dbReference type="Proteomes" id="UP000286271"/>
    </source>
</evidence>
<evidence type="ECO:0000313" key="7">
    <source>
        <dbReference type="EMBL" id="RHD04991.1"/>
    </source>
</evidence>
<reference evidence="9 10" key="1">
    <citation type="submission" date="2018-08" db="EMBL/GenBank/DDBJ databases">
        <title>A genome reference for cultivated species of the human gut microbiota.</title>
        <authorList>
            <person name="Zou Y."/>
            <person name="Xue W."/>
            <person name="Luo G."/>
        </authorList>
    </citation>
    <scope>NUCLEOTIDE SEQUENCE [LARGE SCALE GENOMIC DNA]</scope>
    <source>
        <strain evidence="5 12">AF24-4</strain>
        <strain evidence="4 11">AF28-15</strain>
        <strain evidence="8 13">AM27-11</strain>
        <strain evidence="7 9">AM32-8LB</strain>
        <strain evidence="6 10">AM42-1AC</strain>
    </source>
</reference>
<evidence type="ECO:0000313" key="10">
    <source>
        <dbReference type="Proteomes" id="UP000283492"/>
    </source>
</evidence>
<dbReference type="Proteomes" id="UP000286271">
    <property type="component" value="Unassembled WGS sequence"/>
</dbReference>
<dbReference type="PANTHER" id="PTHR46558:SF4">
    <property type="entry name" value="DNA-BIDING PHAGE PROTEIN"/>
    <property type="match status" value="1"/>
</dbReference>
<evidence type="ECO:0000259" key="3">
    <source>
        <dbReference type="PROSITE" id="PS50943"/>
    </source>
</evidence>
<dbReference type="PANTHER" id="PTHR46558">
    <property type="entry name" value="TRACRIPTIONAL REGULATORY PROTEIN-RELATED-RELATED"/>
    <property type="match status" value="1"/>
</dbReference>
<dbReference type="GO" id="GO:0003677">
    <property type="term" value="F:DNA binding"/>
    <property type="evidence" value="ECO:0007669"/>
    <property type="project" value="UniProtKB-KW"/>
</dbReference>
<dbReference type="PROSITE" id="PS50943">
    <property type="entry name" value="HTH_CROC1"/>
    <property type="match status" value="1"/>
</dbReference>
<sequence length="99" mass="11169">MSTESFTTNKKERMQEGVSLAQGEKKHLAGQQLTPRYEVVQQLKDARKAQDMTQEVLAERVGTKKSNISRFESGKYNPSLDFLIKVAGSLGKQVQIRIK</sequence>
<evidence type="ECO:0000313" key="6">
    <source>
        <dbReference type="EMBL" id="RHA90677.1"/>
    </source>
</evidence>
<evidence type="ECO:0000256" key="1">
    <source>
        <dbReference type="ARBA" id="ARBA00023125"/>
    </source>
</evidence>
<dbReference type="SMART" id="SM00530">
    <property type="entry name" value="HTH_XRE"/>
    <property type="match status" value="1"/>
</dbReference>
<name>A0A396AGC7_9FIRM</name>
<evidence type="ECO:0000313" key="5">
    <source>
        <dbReference type="EMBL" id="RGR70391.1"/>
    </source>
</evidence>
<dbReference type="Proteomes" id="UP000266391">
    <property type="component" value="Unassembled WGS sequence"/>
</dbReference>
<feature type="domain" description="HTH cro/C1-type" evidence="3">
    <location>
        <begin position="43"/>
        <end position="97"/>
    </location>
</feature>
<evidence type="ECO:0000313" key="4">
    <source>
        <dbReference type="EMBL" id="RGQ55857.1"/>
    </source>
</evidence>
<proteinExistence type="predicted"/>
<accession>A0A396AGC7</accession>
<dbReference type="EMBL" id="QRTF01000001">
    <property type="protein sequence ID" value="RGQ55857.1"/>
    <property type="molecule type" value="Genomic_DNA"/>
</dbReference>
<evidence type="ECO:0000256" key="2">
    <source>
        <dbReference type="SAM" id="MobiDB-lite"/>
    </source>
</evidence>
<protein>
    <submittedName>
        <fullName evidence="7">XRE family transcriptional regulator</fullName>
    </submittedName>
</protein>
<dbReference type="InterPro" id="IPR010982">
    <property type="entry name" value="Lambda_DNA-bd_dom_sf"/>
</dbReference>
<dbReference type="CDD" id="cd00093">
    <property type="entry name" value="HTH_XRE"/>
    <property type="match status" value="1"/>
</dbReference>